<feature type="domain" description="SnoaL-like" evidence="1">
    <location>
        <begin position="12"/>
        <end position="113"/>
    </location>
</feature>
<keyword evidence="3" id="KW-1185">Reference proteome</keyword>
<evidence type="ECO:0000313" key="2">
    <source>
        <dbReference type="EMBL" id="RMI31162.1"/>
    </source>
</evidence>
<sequence>MTQQDPKIEAISDFFEAYGRYDLDGMRAVLADDIAWTIPGHHALSGTKHGLDEVLAFFAQLAKAGMKAETFFLEANEEYVVDIHRGYSTAGEGQVDTLWALVWHFNSDGKVDRVDNLTLDQHQMDTYIWKNFSLAPLPTRLATA</sequence>
<dbReference type="InterPro" id="IPR037401">
    <property type="entry name" value="SnoaL-like"/>
</dbReference>
<protein>
    <submittedName>
        <fullName evidence="2">Nuclear transport factor 2 family protein</fullName>
    </submittedName>
</protein>
<comment type="caution">
    <text evidence="2">The sequence shown here is derived from an EMBL/GenBank/DDBJ whole genome shotgun (WGS) entry which is preliminary data.</text>
</comment>
<dbReference type="EMBL" id="RFFH01000007">
    <property type="protein sequence ID" value="RMI31162.1"/>
    <property type="molecule type" value="Genomic_DNA"/>
</dbReference>
<dbReference type="AlphaFoldDB" id="A0A3M2L0F6"/>
<proteinExistence type="predicted"/>
<gene>
    <name evidence="2" type="ORF">EBN03_17390</name>
</gene>
<dbReference type="RefSeq" id="WP_122189113.1">
    <property type="nucleotide sequence ID" value="NZ_RFFH01000007.1"/>
</dbReference>
<evidence type="ECO:0000313" key="3">
    <source>
        <dbReference type="Proteomes" id="UP000279275"/>
    </source>
</evidence>
<dbReference type="OrthoDB" id="5176305at2"/>
<organism evidence="2 3">
    <name type="scientific">Nocardia stercoris</name>
    <dbReference type="NCBI Taxonomy" id="2483361"/>
    <lineage>
        <taxon>Bacteria</taxon>
        <taxon>Bacillati</taxon>
        <taxon>Actinomycetota</taxon>
        <taxon>Actinomycetes</taxon>
        <taxon>Mycobacteriales</taxon>
        <taxon>Nocardiaceae</taxon>
        <taxon>Nocardia</taxon>
    </lineage>
</organism>
<reference evidence="2 3" key="1">
    <citation type="submission" date="2018-10" db="EMBL/GenBank/DDBJ databases">
        <title>Isolation from cow dung.</title>
        <authorList>
            <person name="Ling L."/>
        </authorList>
    </citation>
    <scope>NUCLEOTIDE SEQUENCE [LARGE SCALE GENOMIC DNA]</scope>
    <source>
        <strain evidence="2 3">NEAU-LL90</strain>
    </source>
</reference>
<name>A0A3M2L0F6_9NOCA</name>
<dbReference type="InterPro" id="IPR032710">
    <property type="entry name" value="NTF2-like_dom_sf"/>
</dbReference>
<dbReference type="SUPFAM" id="SSF54427">
    <property type="entry name" value="NTF2-like"/>
    <property type="match status" value="1"/>
</dbReference>
<dbReference type="Gene3D" id="3.10.450.50">
    <property type="match status" value="1"/>
</dbReference>
<accession>A0A3M2L0F6</accession>
<dbReference type="Pfam" id="PF12680">
    <property type="entry name" value="SnoaL_2"/>
    <property type="match status" value="1"/>
</dbReference>
<dbReference type="Proteomes" id="UP000279275">
    <property type="component" value="Unassembled WGS sequence"/>
</dbReference>
<evidence type="ECO:0000259" key="1">
    <source>
        <dbReference type="Pfam" id="PF12680"/>
    </source>
</evidence>